<evidence type="ECO:0000256" key="1">
    <source>
        <dbReference type="ARBA" id="ARBA00004123"/>
    </source>
</evidence>
<evidence type="ECO:0000313" key="8">
    <source>
        <dbReference type="EMBL" id="PWA56151.1"/>
    </source>
</evidence>
<protein>
    <submittedName>
        <fullName evidence="8">Pre-mRNA-splicing factor SYF1</fullName>
    </submittedName>
</protein>
<dbReference type="EMBL" id="PKPP01006551">
    <property type="protein sequence ID" value="PWA56151.1"/>
    <property type="molecule type" value="Genomic_DNA"/>
</dbReference>
<dbReference type="GO" id="GO:0000349">
    <property type="term" value="P:generation of catalytic spliceosome for first transesterification step"/>
    <property type="evidence" value="ECO:0007669"/>
    <property type="project" value="TreeGrafter"/>
</dbReference>
<dbReference type="GO" id="GO:0000974">
    <property type="term" value="C:Prp19 complex"/>
    <property type="evidence" value="ECO:0007669"/>
    <property type="project" value="TreeGrafter"/>
</dbReference>
<feature type="domain" description="Pre-mRNA-splicing factor Syf1/CRNKL1-like C-terminal HAT-repeats" evidence="7">
    <location>
        <begin position="285"/>
        <end position="362"/>
    </location>
</feature>
<dbReference type="PANTHER" id="PTHR11246:SF5">
    <property type="entry name" value="PRE-MRNA-SPLICING FACTOR SYF1"/>
    <property type="match status" value="1"/>
</dbReference>
<dbReference type="PANTHER" id="PTHR11246">
    <property type="entry name" value="PRE-MRNA SPLICING FACTOR"/>
    <property type="match status" value="1"/>
</dbReference>
<keyword evidence="3" id="KW-0507">mRNA processing</keyword>
<sequence>MFSVIKPLYLAVLNYATTNKNVGRSVRQRMLFRHKNFKGSLELMRRATAEPSAEVKRRVAADGNEPVQIKLHKSLRLWTFYVDLEESLGTLESTRAFYERILDLRIATPQIIINYALLLEDHKYFEDAFKFVKRYGKSKLERSRELFEHAVEMAPAEAVKPLYLQYAKLEEDFGLAKRAMAVYDQATKAVPANEQLVMQEGAAHQVLSAFVEIVFDNSDNRIPIGGDSNEYTDADFDDIREEWAIYVSNFIFSLNNFDDINTNHVHFSTVEEMNNNGQNDEHPPVDIWVTYLSKFVKRYGKSKLERSRELFEHAVEMAPAEAVKPLYLQYAKLEEDFGLAKRAMAVYYQATKAVPANEQLVMQPTKAVPANEQLVMQEGAGHQVLSAFVEIVFDNFDNRIPEIVKHGVRALENDNIGGDSNEYTDADFDDIQEEWAIYVSNFIFR</sequence>
<dbReference type="InterPro" id="IPR055430">
    <property type="entry name" value="HAT_Syf1_CNRKL1_C"/>
</dbReference>
<evidence type="ECO:0000256" key="2">
    <source>
        <dbReference type="ARBA" id="ARBA00008644"/>
    </source>
</evidence>
<comment type="similarity">
    <text evidence="2">Belongs to the crooked-neck family.</text>
</comment>
<feature type="domain" description="Pre-mRNA-splicing factor Syf1/CRNKL1-like C-terminal HAT-repeats" evidence="7">
    <location>
        <begin position="30"/>
        <end position="130"/>
    </location>
</feature>
<dbReference type="Pfam" id="PF23231">
    <property type="entry name" value="HAT_Syf1_CNRKL1_C"/>
    <property type="match status" value="2"/>
</dbReference>
<dbReference type="Proteomes" id="UP000245207">
    <property type="component" value="Unassembled WGS sequence"/>
</dbReference>
<accession>A0A2U1M4H4</accession>
<dbReference type="Gene3D" id="1.25.40.10">
    <property type="entry name" value="Tetratricopeptide repeat domain"/>
    <property type="match status" value="2"/>
</dbReference>
<evidence type="ECO:0000259" key="7">
    <source>
        <dbReference type="Pfam" id="PF23231"/>
    </source>
</evidence>
<comment type="caution">
    <text evidence="8">The sequence shown here is derived from an EMBL/GenBank/DDBJ whole genome shotgun (WGS) entry which is preliminary data.</text>
</comment>
<keyword evidence="6" id="KW-0539">Nucleus</keyword>
<organism evidence="8 9">
    <name type="scientific">Artemisia annua</name>
    <name type="common">Sweet wormwood</name>
    <dbReference type="NCBI Taxonomy" id="35608"/>
    <lineage>
        <taxon>Eukaryota</taxon>
        <taxon>Viridiplantae</taxon>
        <taxon>Streptophyta</taxon>
        <taxon>Embryophyta</taxon>
        <taxon>Tracheophyta</taxon>
        <taxon>Spermatophyta</taxon>
        <taxon>Magnoliopsida</taxon>
        <taxon>eudicotyledons</taxon>
        <taxon>Gunneridae</taxon>
        <taxon>Pentapetalae</taxon>
        <taxon>asterids</taxon>
        <taxon>campanulids</taxon>
        <taxon>Asterales</taxon>
        <taxon>Asteraceae</taxon>
        <taxon>Asteroideae</taxon>
        <taxon>Anthemideae</taxon>
        <taxon>Artemisiinae</taxon>
        <taxon>Artemisia</taxon>
    </lineage>
</organism>
<dbReference type="GO" id="GO:0071014">
    <property type="term" value="C:post-mRNA release spliceosomal complex"/>
    <property type="evidence" value="ECO:0007669"/>
    <property type="project" value="TreeGrafter"/>
</dbReference>
<keyword evidence="4" id="KW-0677">Repeat</keyword>
<proteinExistence type="inferred from homology"/>
<evidence type="ECO:0000256" key="6">
    <source>
        <dbReference type="ARBA" id="ARBA00023242"/>
    </source>
</evidence>
<evidence type="ECO:0000256" key="4">
    <source>
        <dbReference type="ARBA" id="ARBA00022737"/>
    </source>
</evidence>
<name>A0A2U1M4H4_ARTAN</name>
<dbReference type="AlphaFoldDB" id="A0A2U1M4H4"/>
<dbReference type="InterPro" id="IPR011990">
    <property type="entry name" value="TPR-like_helical_dom_sf"/>
</dbReference>
<dbReference type="OrthoDB" id="1718621at2759"/>
<dbReference type="InterPro" id="IPR003107">
    <property type="entry name" value="HAT"/>
</dbReference>
<comment type="subcellular location">
    <subcellularLocation>
        <location evidence="1">Nucleus</location>
    </subcellularLocation>
</comment>
<reference evidence="8 9" key="1">
    <citation type="journal article" date="2018" name="Mol. Plant">
        <title>The genome of Artemisia annua provides insight into the evolution of Asteraceae family and artemisinin biosynthesis.</title>
        <authorList>
            <person name="Shen Q."/>
            <person name="Zhang L."/>
            <person name="Liao Z."/>
            <person name="Wang S."/>
            <person name="Yan T."/>
            <person name="Shi P."/>
            <person name="Liu M."/>
            <person name="Fu X."/>
            <person name="Pan Q."/>
            <person name="Wang Y."/>
            <person name="Lv Z."/>
            <person name="Lu X."/>
            <person name="Zhang F."/>
            <person name="Jiang W."/>
            <person name="Ma Y."/>
            <person name="Chen M."/>
            <person name="Hao X."/>
            <person name="Li L."/>
            <person name="Tang Y."/>
            <person name="Lv G."/>
            <person name="Zhou Y."/>
            <person name="Sun X."/>
            <person name="Brodelius P.E."/>
            <person name="Rose J.K.C."/>
            <person name="Tang K."/>
        </authorList>
    </citation>
    <scope>NUCLEOTIDE SEQUENCE [LARGE SCALE GENOMIC DNA]</scope>
    <source>
        <strain evidence="9">cv. Huhao1</strain>
        <tissue evidence="8">Leaf</tissue>
    </source>
</reference>
<dbReference type="SMART" id="SM00386">
    <property type="entry name" value="HAT"/>
    <property type="match status" value="3"/>
</dbReference>
<keyword evidence="5" id="KW-0508">mRNA splicing</keyword>
<evidence type="ECO:0000256" key="3">
    <source>
        <dbReference type="ARBA" id="ARBA00022664"/>
    </source>
</evidence>
<keyword evidence="9" id="KW-1185">Reference proteome</keyword>
<evidence type="ECO:0000313" key="9">
    <source>
        <dbReference type="Proteomes" id="UP000245207"/>
    </source>
</evidence>
<dbReference type="InterPro" id="IPR045075">
    <property type="entry name" value="Syf1-like"/>
</dbReference>
<dbReference type="STRING" id="35608.A0A2U1M4H4"/>
<evidence type="ECO:0000256" key="5">
    <source>
        <dbReference type="ARBA" id="ARBA00023187"/>
    </source>
</evidence>
<dbReference type="SUPFAM" id="SSF48452">
    <property type="entry name" value="TPR-like"/>
    <property type="match status" value="2"/>
</dbReference>
<gene>
    <name evidence="8" type="ORF">CTI12_AA420890</name>
</gene>
<dbReference type="GO" id="GO:0071007">
    <property type="term" value="C:U2-type catalytic step 2 spliceosome"/>
    <property type="evidence" value="ECO:0007669"/>
    <property type="project" value="TreeGrafter"/>
</dbReference>